<comment type="caution">
    <text evidence="5">The sequence shown here is derived from an EMBL/GenBank/DDBJ whole genome shotgun (WGS) entry which is preliminary data.</text>
</comment>
<feature type="domain" description="Ketoreductase" evidence="4">
    <location>
        <begin position="107"/>
        <end position="287"/>
    </location>
</feature>
<dbReference type="SMART" id="SM00822">
    <property type="entry name" value="PKS_KR"/>
    <property type="match status" value="1"/>
</dbReference>
<dbReference type="PANTHER" id="PTHR24321">
    <property type="entry name" value="DEHYDROGENASES, SHORT CHAIN"/>
    <property type="match status" value="1"/>
</dbReference>
<dbReference type="InterPro" id="IPR036291">
    <property type="entry name" value="NAD(P)-bd_dom_sf"/>
</dbReference>
<dbReference type="EC" id="1.1.1.47" evidence="5"/>
<dbReference type="NCBIfam" id="NF005559">
    <property type="entry name" value="PRK07231.1"/>
    <property type="match status" value="1"/>
</dbReference>
<dbReference type="PRINTS" id="PR00080">
    <property type="entry name" value="SDRFAMILY"/>
</dbReference>
<evidence type="ECO:0000313" key="5">
    <source>
        <dbReference type="EMBL" id="MFC5828843.1"/>
    </source>
</evidence>
<gene>
    <name evidence="5" type="ORF">ACFPZ3_33670</name>
</gene>
<evidence type="ECO:0000256" key="1">
    <source>
        <dbReference type="ARBA" id="ARBA00006484"/>
    </source>
</evidence>
<keyword evidence="2 5" id="KW-0560">Oxidoreductase</keyword>
<evidence type="ECO:0000256" key="3">
    <source>
        <dbReference type="ARBA" id="ARBA00023027"/>
    </source>
</evidence>
<accession>A0ABW1CWZ5</accession>
<keyword evidence="3" id="KW-0520">NAD</keyword>
<proteinExistence type="inferred from homology"/>
<sequence>MTSTPAPAAPPAPFDLCERPAPVRAFLPDLINRVLAARINPGRVFDLELPLGQVAEGFQAMDERRVIQGPAATLAHRAARHTAPGWYPHQRGDWNPPMNPQYNFEGQVALVTGAASGMGLAAARAFAQAGAAVVLTDLNKDAVQNAAKDLTDAGHQAIGVVCDVTDEDQAAAMVGSAVDTYGRLDMAFNNAGIQAPPSDAADESAEEFDRVNAVNLRGVWAAQKHELRQMRTQGSGAIVNCSSLGGLVGLPERAAYHASKHGVIGLTKSAAVEYAPKGIRINAICPGVIDTPMVSDMLEGQADAMAEILKQQPIGRLGQAEEVAEAVLWLCSPGAGFVVGVALPVDGGFTAH</sequence>
<dbReference type="Proteomes" id="UP001596058">
    <property type="component" value="Unassembled WGS sequence"/>
</dbReference>
<evidence type="ECO:0000313" key="6">
    <source>
        <dbReference type="Proteomes" id="UP001596058"/>
    </source>
</evidence>
<protein>
    <submittedName>
        <fullName evidence="5">Glucose 1-dehydrogenase</fullName>
        <ecNumber evidence="5">1.1.1.47</ecNumber>
    </submittedName>
</protein>
<dbReference type="PRINTS" id="PR00081">
    <property type="entry name" value="GDHRDH"/>
</dbReference>
<dbReference type="SUPFAM" id="SSF51735">
    <property type="entry name" value="NAD(P)-binding Rossmann-fold domains"/>
    <property type="match status" value="1"/>
</dbReference>
<dbReference type="RefSeq" id="WP_379518339.1">
    <property type="nucleotide sequence ID" value="NZ_JBHSPA010000041.1"/>
</dbReference>
<name>A0ABW1CWZ5_9ACTN</name>
<keyword evidence="6" id="KW-1185">Reference proteome</keyword>
<dbReference type="Gene3D" id="3.40.50.720">
    <property type="entry name" value="NAD(P)-binding Rossmann-like Domain"/>
    <property type="match status" value="1"/>
</dbReference>
<dbReference type="CDD" id="cd05233">
    <property type="entry name" value="SDR_c"/>
    <property type="match status" value="1"/>
</dbReference>
<dbReference type="InterPro" id="IPR057326">
    <property type="entry name" value="KR_dom"/>
</dbReference>
<dbReference type="GO" id="GO:0047936">
    <property type="term" value="F:glucose 1-dehydrogenase [NAD(P)+] activity"/>
    <property type="evidence" value="ECO:0007669"/>
    <property type="project" value="UniProtKB-EC"/>
</dbReference>
<comment type="similarity">
    <text evidence="1">Belongs to the short-chain dehydrogenases/reductases (SDR) family.</text>
</comment>
<reference evidence="6" key="1">
    <citation type="journal article" date="2019" name="Int. J. Syst. Evol. Microbiol.">
        <title>The Global Catalogue of Microorganisms (GCM) 10K type strain sequencing project: providing services to taxonomists for standard genome sequencing and annotation.</title>
        <authorList>
            <consortium name="The Broad Institute Genomics Platform"/>
            <consortium name="The Broad Institute Genome Sequencing Center for Infectious Disease"/>
            <person name="Wu L."/>
            <person name="Ma J."/>
        </authorList>
    </citation>
    <scope>NUCLEOTIDE SEQUENCE [LARGE SCALE GENOMIC DNA]</scope>
    <source>
        <strain evidence="6">CCUG 53903</strain>
    </source>
</reference>
<dbReference type="InterPro" id="IPR002347">
    <property type="entry name" value="SDR_fam"/>
</dbReference>
<dbReference type="EMBL" id="JBHSPA010000041">
    <property type="protein sequence ID" value="MFC5828843.1"/>
    <property type="molecule type" value="Genomic_DNA"/>
</dbReference>
<dbReference type="PANTHER" id="PTHR24321:SF8">
    <property type="entry name" value="ESTRADIOL 17-BETA-DEHYDROGENASE 8-RELATED"/>
    <property type="match status" value="1"/>
</dbReference>
<dbReference type="Pfam" id="PF13561">
    <property type="entry name" value="adh_short_C2"/>
    <property type="match status" value="1"/>
</dbReference>
<organism evidence="5 6">
    <name type="scientific">Nonomuraea insulae</name>
    <dbReference type="NCBI Taxonomy" id="1616787"/>
    <lineage>
        <taxon>Bacteria</taxon>
        <taxon>Bacillati</taxon>
        <taxon>Actinomycetota</taxon>
        <taxon>Actinomycetes</taxon>
        <taxon>Streptosporangiales</taxon>
        <taxon>Streptosporangiaceae</taxon>
        <taxon>Nonomuraea</taxon>
    </lineage>
</organism>
<evidence type="ECO:0000256" key="2">
    <source>
        <dbReference type="ARBA" id="ARBA00023002"/>
    </source>
</evidence>
<evidence type="ECO:0000259" key="4">
    <source>
        <dbReference type="SMART" id="SM00822"/>
    </source>
</evidence>